<proteinExistence type="predicted"/>
<feature type="region of interest" description="Disordered" evidence="1">
    <location>
        <begin position="202"/>
        <end position="276"/>
    </location>
</feature>
<feature type="compositionally biased region" description="Low complexity" evidence="1">
    <location>
        <begin position="259"/>
        <end position="274"/>
    </location>
</feature>
<reference evidence="2" key="2">
    <citation type="submission" date="2020-11" db="EMBL/GenBank/DDBJ databases">
        <authorList>
            <person name="McCartney M.A."/>
            <person name="Auch B."/>
            <person name="Kono T."/>
            <person name="Mallez S."/>
            <person name="Becker A."/>
            <person name="Gohl D.M."/>
            <person name="Silverstein K.A.T."/>
            <person name="Koren S."/>
            <person name="Bechman K.B."/>
            <person name="Herman A."/>
            <person name="Abrahante J.E."/>
            <person name="Garbe J."/>
        </authorList>
    </citation>
    <scope>NUCLEOTIDE SEQUENCE</scope>
    <source>
        <strain evidence="2">Duluth1</strain>
        <tissue evidence="2">Whole animal</tissue>
    </source>
</reference>
<dbReference type="Proteomes" id="UP000828390">
    <property type="component" value="Unassembled WGS sequence"/>
</dbReference>
<evidence type="ECO:0000256" key="1">
    <source>
        <dbReference type="SAM" id="MobiDB-lite"/>
    </source>
</evidence>
<dbReference type="EMBL" id="JAIWYP010000002">
    <property type="protein sequence ID" value="KAH3875122.1"/>
    <property type="molecule type" value="Genomic_DNA"/>
</dbReference>
<sequence length="324" mass="36184">MGGIRYRLGCRNLQKCGMRGKREQSLNTGKRNTPYVNVIQDRREASNISDDVLDDPGIFPVCSQCCNESLCNQGGCGANPYPDLTQGTRGPLCFSCPQQSTTDDCDTLRLCGKNQMCMLEQITISDMVLWTTSCQDARTCQMMMNTADSNCTSTCCASDLCNHECPVRCPILHCQLDCGKPPKYKKDLNGCDVCVCDTASEQESNDTTNDYNTNDDISKYNHANDDKAKNNNANDNTTNNYYTKDDTTIGNHTNDDTTNDNYTRDNTTNGNDTNYKSTCQSNLKTNFSDTTKSNFTANYTTQIETNNEPSTIFNIQLDSYHHLR</sequence>
<feature type="compositionally biased region" description="Low complexity" evidence="1">
    <location>
        <begin position="230"/>
        <end position="252"/>
    </location>
</feature>
<accession>A0A9D4MCM4</accession>
<comment type="caution">
    <text evidence="2">The sequence shown here is derived from an EMBL/GenBank/DDBJ whole genome shotgun (WGS) entry which is preliminary data.</text>
</comment>
<feature type="compositionally biased region" description="Basic and acidic residues" evidence="1">
    <location>
        <begin position="216"/>
        <end position="229"/>
    </location>
</feature>
<keyword evidence="3" id="KW-1185">Reference proteome</keyword>
<evidence type="ECO:0000313" key="3">
    <source>
        <dbReference type="Proteomes" id="UP000828390"/>
    </source>
</evidence>
<organism evidence="2 3">
    <name type="scientific">Dreissena polymorpha</name>
    <name type="common">Zebra mussel</name>
    <name type="synonym">Mytilus polymorpha</name>
    <dbReference type="NCBI Taxonomy" id="45954"/>
    <lineage>
        <taxon>Eukaryota</taxon>
        <taxon>Metazoa</taxon>
        <taxon>Spiralia</taxon>
        <taxon>Lophotrochozoa</taxon>
        <taxon>Mollusca</taxon>
        <taxon>Bivalvia</taxon>
        <taxon>Autobranchia</taxon>
        <taxon>Heteroconchia</taxon>
        <taxon>Euheterodonta</taxon>
        <taxon>Imparidentia</taxon>
        <taxon>Neoheterodontei</taxon>
        <taxon>Myida</taxon>
        <taxon>Dreissenoidea</taxon>
        <taxon>Dreissenidae</taxon>
        <taxon>Dreissena</taxon>
    </lineage>
</organism>
<dbReference type="AlphaFoldDB" id="A0A9D4MCM4"/>
<gene>
    <name evidence="2" type="ORF">DPMN_038384</name>
</gene>
<reference evidence="2" key="1">
    <citation type="journal article" date="2019" name="bioRxiv">
        <title>The Genome of the Zebra Mussel, Dreissena polymorpha: A Resource for Invasive Species Research.</title>
        <authorList>
            <person name="McCartney M.A."/>
            <person name="Auch B."/>
            <person name="Kono T."/>
            <person name="Mallez S."/>
            <person name="Zhang Y."/>
            <person name="Obille A."/>
            <person name="Becker A."/>
            <person name="Abrahante J.E."/>
            <person name="Garbe J."/>
            <person name="Badalamenti J.P."/>
            <person name="Herman A."/>
            <person name="Mangelson H."/>
            <person name="Liachko I."/>
            <person name="Sullivan S."/>
            <person name="Sone E.D."/>
            <person name="Koren S."/>
            <person name="Silverstein K.A.T."/>
            <person name="Beckman K.B."/>
            <person name="Gohl D.M."/>
        </authorList>
    </citation>
    <scope>NUCLEOTIDE SEQUENCE</scope>
    <source>
        <strain evidence="2">Duluth1</strain>
        <tissue evidence="2">Whole animal</tissue>
    </source>
</reference>
<evidence type="ECO:0000313" key="2">
    <source>
        <dbReference type="EMBL" id="KAH3875122.1"/>
    </source>
</evidence>
<protein>
    <submittedName>
        <fullName evidence="2">Uncharacterized protein</fullName>
    </submittedName>
</protein>
<feature type="compositionally biased region" description="Low complexity" evidence="1">
    <location>
        <begin position="205"/>
        <end position="215"/>
    </location>
</feature>
<name>A0A9D4MCM4_DREPO</name>